<reference evidence="1 2" key="1">
    <citation type="submission" date="2016-01" db="EMBL/GenBank/DDBJ databases">
        <authorList>
            <person name="Oliw E.H."/>
        </authorList>
    </citation>
    <scope>NUCLEOTIDE SEQUENCE [LARGE SCALE GENOMIC DNA]</scope>
    <source>
        <strain evidence="1">LMG 27134</strain>
    </source>
</reference>
<proteinExistence type="predicted"/>
<name>A0A158GN86_9BURK</name>
<accession>A0A158GN86</accession>
<evidence type="ECO:0000313" key="1">
    <source>
        <dbReference type="EMBL" id="SAL33512.1"/>
    </source>
</evidence>
<evidence type="ECO:0000313" key="2">
    <source>
        <dbReference type="Proteomes" id="UP000054683"/>
    </source>
</evidence>
<sequence length="118" mass="12927">MLNLVSWRVAARAILGTFTGEIDTMSYISVEIRAYDEARKVVTVAFSEKWPVKLSSAVIAELTLEDCDTIGRDGESAEAGLTDDEACVLKMLFEDEGTIEDFLANPSRLIGCTSELDD</sequence>
<dbReference type="AlphaFoldDB" id="A0A158GN86"/>
<dbReference type="Proteomes" id="UP000054683">
    <property type="component" value="Unassembled WGS sequence"/>
</dbReference>
<organism evidence="1 2">
    <name type="scientific">Caballeronia udeis</name>
    <dbReference type="NCBI Taxonomy" id="1232866"/>
    <lineage>
        <taxon>Bacteria</taxon>
        <taxon>Pseudomonadati</taxon>
        <taxon>Pseudomonadota</taxon>
        <taxon>Betaproteobacteria</taxon>
        <taxon>Burkholderiales</taxon>
        <taxon>Burkholderiaceae</taxon>
        <taxon>Caballeronia</taxon>
    </lineage>
</organism>
<gene>
    <name evidence="1" type="ORF">AWB69_02997</name>
</gene>
<protein>
    <submittedName>
        <fullName evidence="1">Uncharacterized protein</fullName>
    </submittedName>
</protein>
<dbReference type="EMBL" id="FCOK02000017">
    <property type="protein sequence ID" value="SAL33512.1"/>
    <property type="molecule type" value="Genomic_DNA"/>
</dbReference>